<evidence type="ECO:0000259" key="6">
    <source>
        <dbReference type="Pfam" id="PF21365"/>
    </source>
</evidence>
<dbReference type="GO" id="GO:0005975">
    <property type="term" value="P:carbohydrate metabolic process"/>
    <property type="evidence" value="ECO:0007669"/>
    <property type="project" value="InterPro"/>
</dbReference>
<dbReference type="PANTHER" id="PTHR22762:SF165">
    <property type="entry name" value="PUTATIVE (AFU_ORTHOLOGUE AFUA_1G06560)-RELATED"/>
    <property type="match status" value="1"/>
</dbReference>
<dbReference type="Gene3D" id="2.60.40.1180">
    <property type="entry name" value="Golgi alpha-mannosidase II"/>
    <property type="match status" value="2"/>
</dbReference>
<dbReference type="RefSeq" id="WP_421758309.1">
    <property type="nucleotide sequence ID" value="NZ_CACRTX010000013.1"/>
</dbReference>
<feature type="domain" description="DUF5110" evidence="5">
    <location>
        <begin position="702"/>
        <end position="766"/>
    </location>
</feature>
<evidence type="ECO:0000313" key="7">
    <source>
        <dbReference type="EMBL" id="VYU43261.1"/>
    </source>
</evidence>
<evidence type="ECO:0000259" key="5">
    <source>
        <dbReference type="Pfam" id="PF17137"/>
    </source>
</evidence>
<name>A0A6N3EVZ4_ENTCA</name>
<reference evidence="7" key="1">
    <citation type="submission" date="2019-11" db="EMBL/GenBank/DDBJ databases">
        <authorList>
            <person name="Feng L."/>
        </authorList>
    </citation>
    <scope>NUCLEOTIDE SEQUENCE</scope>
    <source>
        <strain evidence="7">ECasseliflavusLFYP2</strain>
    </source>
</reference>
<proteinExistence type="inferred from homology"/>
<feature type="domain" description="Glycoside hydrolase family 31 TIM barrel" evidence="3">
    <location>
        <begin position="257"/>
        <end position="588"/>
    </location>
</feature>
<dbReference type="EMBL" id="CACRTX010000013">
    <property type="protein sequence ID" value="VYU43261.1"/>
    <property type="molecule type" value="Genomic_DNA"/>
</dbReference>
<dbReference type="PANTHER" id="PTHR22762">
    <property type="entry name" value="ALPHA-GLUCOSIDASE"/>
    <property type="match status" value="1"/>
</dbReference>
<dbReference type="InterPro" id="IPR048395">
    <property type="entry name" value="Glyco_hydro_31_C"/>
</dbReference>
<dbReference type="SUPFAM" id="SSF51445">
    <property type="entry name" value="(Trans)glycosidases"/>
    <property type="match status" value="1"/>
</dbReference>
<dbReference type="Gene3D" id="2.60.40.1760">
    <property type="entry name" value="glycosyl hydrolase (family 31)"/>
    <property type="match status" value="1"/>
</dbReference>
<dbReference type="AlphaFoldDB" id="A0A6N3EVZ4"/>
<sequence>MRVKTFLYLEKRPDDYLIHTEEATIQLLFLTEDIVRIRASFDRTFIEKSYALVMTAWEDRLDSLLKEERKRVAAVTVPCEETEDTLIFPAKKLKVIIHKAPFHFRIYNQKDELIYSDLPERAFEIDQLGRAYHYNKIEPKTDHFYGFGEKTGHHDKKGRRMRMSAKDAIGHDPEFGDPLYKHIPFYIRLSESNQTAIGLFYNNSYESVFDMGNEISGYWDPYSYYQTDGNEIDLFFINGPSVKEVVNRYTDLTGKQAMPPKHSLGFTASTMYYAELDKNCDQEIYGVIEKHRANGMMIDNFKLASGYSSGEEDNLRYVFHWNKTRFPDPIAFFNKMHQLGINVIVNLKPGILEKHPFREEFEANDVFVKDRDGEQDYYGRWWGGEGRFVDFLKASGRNTWKKMLKASILEKGTATVWNDNCEYDGIEEKQALCGEGAERGQIAELKPIQANMMAYTAKQAIKEVFPNKRPYIINRAGYAGIQRYAQTWAGDNLTDWRTLRYNIDTIIGMGLSGVANTGCDIGGFAGGAPDAELLLRWIQNGIFQPRFCINSANDDNTVTQPWMYDKMNPLIRKAFRLRYQMLPYLYSLMYQAHRTGDPILRPLFYEFQEDPNCYADPFHTFMVGSSLLVANVLEAGATTRTLYLPKGSQWFQLNEQFTCYEGGQVITIPVGLEDIPMFLRADGIFVTSADEYQRATDTLKQIELLIGEGENQRFDLYEDDGQSNDFEQQHYKLTTIKTTGRERKTIQFQTTGTFDSTIEYYRLKVITKEKGAYWVTLDGQKLPQYLSRQDFEAATNGWYYDLQERANWIKFPRPSSPSFEVIVSTETFDLIGMSNE</sequence>
<feature type="domain" description="Glycoside hydrolase family 31 N-terminal" evidence="4">
    <location>
        <begin position="25"/>
        <end position="210"/>
    </location>
</feature>
<gene>
    <name evidence="7" type="primary">yicI_4</name>
    <name evidence="7" type="ORF">ECLFYP2_03313</name>
</gene>
<dbReference type="Pfam" id="PF13802">
    <property type="entry name" value="Gal_mutarotas_2"/>
    <property type="match status" value="1"/>
</dbReference>
<dbReference type="Pfam" id="PF21365">
    <property type="entry name" value="Glyco_hydro_31_3rd"/>
    <property type="match status" value="1"/>
</dbReference>
<dbReference type="CDD" id="cd06599">
    <property type="entry name" value="GH31_glycosidase_Aec37"/>
    <property type="match status" value="1"/>
</dbReference>
<dbReference type="InterPro" id="IPR033403">
    <property type="entry name" value="DUF5110"/>
</dbReference>
<dbReference type="GO" id="GO:0061634">
    <property type="term" value="F:alpha-D-xyloside xylohydrolase"/>
    <property type="evidence" value="ECO:0007669"/>
    <property type="project" value="UniProtKB-EC"/>
</dbReference>
<dbReference type="InterPro" id="IPR017853">
    <property type="entry name" value="GH"/>
</dbReference>
<dbReference type="Gene3D" id="3.20.20.80">
    <property type="entry name" value="Glycosidases"/>
    <property type="match status" value="1"/>
</dbReference>
<keyword evidence="2 7" id="KW-0378">Hydrolase</keyword>
<dbReference type="SUPFAM" id="SSF74650">
    <property type="entry name" value="Galactose mutarotase-like"/>
    <property type="match status" value="1"/>
</dbReference>
<dbReference type="EC" id="3.2.1.177" evidence="7"/>
<dbReference type="InterPro" id="IPR013780">
    <property type="entry name" value="Glyco_hydro_b"/>
</dbReference>
<evidence type="ECO:0000259" key="4">
    <source>
        <dbReference type="Pfam" id="PF13802"/>
    </source>
</evidence>
<evidence type="ECO:0000259" key="3">
    <source>
        <dbReference type="Pfam" id="PF01055"/>
    </source>
</evidence>
<accession>A0A6N3EVZ4</accession>
<dbReference type="Pfam" id="PF17137">
    <property type="entry name" value="DUF5110"/>
    <property type="match status" value="1"/>
</dbReference>
<evidence type="ECO:0000256" key="2">
    <source>
        <dbReference type="RuleBase" id="RU361185"/>
    </source>
</evidence>
<dbReference type="Pfam" id="PF01055">
    <property type="entry name" value="Glyco_hydro_31_2nd"/>
    <property type="match status" value="1"/>
</dbReference>
<organism evidence="7">
    <name type="scientific">Enterococcus casseliflavus</name>
    <name type="common">Enterococcus flavescens</name>
    <dbReference type="NCBI Taxonomy" id="37734"/>
    <lineage>
        <taxon>Bacteria</taxon>
        <taxon>Bacillati</taxon>
        <taxon>Bacillota</taxon>
        <taxon>Bacilli</taxon>
        <taxon>Lactobacillales</taxon>
        <taxon>Enterococcaceae</taxon>
        <taxon>Enterococcus</taxon>
    </lineage>
</organism>
<dbReference type="InterPro" id="IPR025887">
    <property type="entry name" value="Glyco_hydro_31_N_dom"/>
</dbReference>
<feature type="domain" description="Glycosyl hydrolase family 31 C-terminal" evidence="6">
    <location>
        <begin position="596"/>
        <end position="684"/>
    </location>
</feature>
<protein>
    <submittedName>
        <fullName evidence="7">Alpha-xylosidase</fullName>
        <ecNumber evidence="7">3.2.1.177</ecNumber>
    </submittedName>
</protein>
<dbReference type="CDD" id="cd14752">
    <property type="entry name" value="GH31_N"/>
    <property type="match status" value="1"/>
</dbReference>
<dbReference type="SUPFAM" id="SSF51011">
    <property type="entry name" value="Glycosyl hydrolase domain"/>
    <property type="match status" value="1"/>
</dbReference>
<comment type="similarity">
    <text evidence="1 2">Belongs to the glycosyl hydrolase 31 family.</text>
</comment>
<dbReference type="GO" id="GO:0030246">
    <property type="term" value="F:carbohydrate binding"/>
    <property type="evidence" value="ECO:0007669"/>
    <property type="project" value="InterPro"/>
</dbReference>
<evidence type="ECO:0000256" key="1">
    <source>
        <dbReference type="ARBA" id="ARBA00007806"/>
    </source>
</evidence>
<dbReference type="InterPro" id="IPR000322">
    <property type="entry name" value="Glyco_hydro_31_TIM"/>
</dbReference>
<keyword evidence="2 7" id="KW-0326">Glycosidase</keyword>
<dbReference type="InterPro" id="IPR011013">
    <property type="entry name" value="Gal_mutarotase_sf_dom"/>
</dbReference>